<reference evidence="2 3" key="1">
    <citation type="journal article" date="2006" name="Nature">
        <title>Global trends of whole-genome duplications revealed by the ciliate Paramecium tetraurelia.</title>
        <authorList>
            <consortium name="Genoscope"/>
            <person name="Aury J.-M."/>
            <person name="Jaillon O."/>
            <person name="Duret L."/>
            <person name="Noel B."/>
            <person name="Jubin C."/>
            <person name="Porcel B.M."/>
            <person name="Segurens B."/>
            <person name="Daubin V."/>
            <person name="Anthouard V."/>
            <person name="Aiach N."/>
            <person name="Arnaiz O."/>
            <person name="Billaut A."/>
            <person name="Beisson J."/>
            <person name="Blanc I."/>
            <person name="Bouhouche K."/>
            <person name="Camara F."/>
            <person name="Duharcourt S."/>
            <person name="Guigo R."/>
            <person name="Gogendeau D."/>
            <person name="Katinka M."/>
            <person name="Keller A.-M."/>
            <person name="Kissmehl R."/>
            <person name="Klotz C."/>
            <person name="Koll F."/>
            <person name="Le Moue A."/>
            <person name="Lepere C."/>
            <person name="Malinsky S."/>
            <person name="Nowacki M."/>
            <person name="Nowak J.K."/>
            <person name="Plattner H."/>
            <person name="Poulain J."/>
            <person name="Ruiz F."/>
            <person name="Serrano V."/>
            <person name="Zagulski M."/>
            <person name="Dessen P."/>
            <person name="Betermier M."/>
            <person name="Weissenbach J."/>
            <person name="Scarpelli C."/>
            <person name="Schachter V."/>
            <person name="Sperling L."/>
            <person name="Meyer E."/>
            <person name="Cohen J."/>
            <person name="Wincker P."/>
        </authorList>
    </citation>
    <scope>NUCLEOTIDE SEQUENCE [LARGE SCALE GENOMIC DNA]</scope>
    <source>
        <strain evidence="2 3">Stock d4-2</strain>
    </source>
</reference>
<name>A0BNC4_PARTE</name>
<dbReference type="RefSeq" id="XP_001427439.1">
    <property type="nucleotide sequence ID" value="XM_001427402.2"/>
</dbReference>
<protein>
    <recommendedName>
        <fullName evidence="4">Transmembrane protein</fullName>
    </recommendedName>
</protein>
<evidence type="ECO:0000256" key="1">
    <source>
        <dbReference type="SAM" id="Phobius"/>
    </source>
</evidence>
<sequence>MFLGLLCITYSVLANQPIEIGETINNAIMPWHGNAKYELYQFELKEVKQDADLVVVVKQLSALGNPDIYISTTVTEPNEHTAEYICDSIGMGMKFSKLIDICVIDNAKKGPYYLTVHCEGYCRYALKVVYQSELLMTNSDDLEFKYDSKAWTDVVRIETKNLSWEETQMKPTLEIQVRVKNMEILQESFKSYLNIGDQKPTPQKSDFVGQDTFSGMQKFKIHNLESNSKFTLLVEGQEGAIIQIQTRTYGTIRYMQVGDKVEDIVAEDDYQFYCIDLTQDSKGIALGQTVLNIQLLPFKGYTEMYVNLDFQPPFLDQYYWQLKDRITDDLVITKTDLSKANAKGNYAYVAVRGKESNATFELKSQVLDPNLMLLELNKPTTAKLQKTNQIQYKFYVRHSKKQTVSVSLKNLKGDADIIVKQCENLWMCTIQQDEIHDKEQRVVTKPGKLFLYSDNPGNDIIVFDNDPEMCQKYENTYQCFYDVVIYPGPKNDQDELIYSILITTKGEQIILRENTPLKQYVGLGLNNYYKFIVEEQDYIRRMMIQITPIQGQPKLFASQTTQNPTQQDKQAVQNVITYGQFGQQGDQEPIKGTYYIAVNGYTACQYIITVYVFRNRGDWSQIGKFPHQYILLLDGYPQEITSQNNTDVWLFKIDLSAYDNPEQLMHYGVDVKLRVIQGSFLMYGFDRPNVNKSQAFLNGSDFLSLNTLSKIYPQYLYIRVEPNPVISTNQLSFQIYYRINNQPIELILGDNYRGYISKDDTQQFVLSYFTNDELVITKNAEYMDQSVLKARVYYGNFDQDMTTSSFLLKSEDLNFEKCKTNATEIIKCQITIFISAKVDTYFSLLITKEASVVFLYDGEPVTKQLQNKKDHFLFYLTDQETEISVFSISGEVKILVQFFEQQPKLEQFPTNNLDAAIQSLDDSNDIGSSIFISNEHLELKQCKEKGCYIAVTCIKDPKYDAKGQYVITRSSSYTVLYPSIIYYGEAENLKMKYFKISNVSLSHGLMVVVSPLSQGSLIVLASRNEMPTLDTYQYSSNSMLGDQLVIQAQEDESKSVNYYVGVYAFDNVKFSIQINIGNLHFYQLKKGIPMNFYAEYNSFTYLNYYHSQDSEFTILFSSNLVTQYNRANVHVYTYKDMSMQADAIQKVQQDPMWKMADYFLTIKKDIKYCSSCYYLICVQNFNVNNDISITIQLENESTQMLDNVEITNQIQPNKPHYYHYIVEDDFYLNATIFEGKVQILGGFHKHLSEIEYPLLTLDVNEGLTDKNGQVIGYSYSEGKFPNKTIKVNKDNSENPKYLYRFKIVSSSVSTYKIECIQQRQAIELKVGEPQSHELNSTHTVPFYFVIPERAYDNSNEGFYTLDIETYGHSQARISEKTQHPNIKLTQDLYSNPNFLSENHNFQDVQFIRHNQTDQIIHFEFPNTPGLYFLQISPREASNLPYTVTLGNDFLNILAPKLSRFASNRIGQQRFWELNLYKPSKVLIQAQLCGGIISVYGSENLENLQRGSYSQKMDYKHNKQIIGTIPISSSGPYYLSTKAVKSMIPYKDYVDYILKVNVLQPSSVVPHEHFEPGDGGEFTAHYDGSNITIFFSPIQVSEQSSSEYKIQSFSYNFIYKLYNQSSEEIPFYHCDSSISFPSISFNKEPHQRLKELNHEFYVGKDFEKISLSILAKVRVTTNNFEELKLYYYYDTLSMKVDNIILRSNPKAYRRGIIFGIITILLIAIIWLFIRNRKLKQLIQFESSQQGTQHLVRQEQSIEMNYANLR</sequence>
<evidence type="ECO:0000313" key="2">
    <source>
        <dbReference type="EMBL" id="CAK60041.1"/>
    </source>
</evidence>
<dbReference type="Proteomes" id="UP000000600">
    <property type="component" value="Unassembled WGS sequence"/>
</dbReference>
<evidence type="ECO:0008006" key="4">
    <source>
        <dbReference type="Google" id="ProtNLM"/>
    </source>
</evidence>
<dbReference type="OrthoDB" id="302862at2759"/>
<accession>A0BNC4</accession>
<evidence type="ECO:0000313" key="3">
    <source>
        <dbReference type="Proteomes" id="UP000000600"/>
    </source>
</evidence>
<keyword evidence="1" id="KW-0812">Transmembrane</keyword>
<proteinExistence type="predicted"/>
<feature type="transmembrane region" description="Helical" evidence="1">
    <location>
        <begin position="1710"/>
        <end position="1728"/>
    </location>
</feature>
<gene>
    <name evidence="2" type="ORF">GSPATT00030679001</name>
</gene>
<dbReference type="EMBL" id="CT868006">
    <property type="protein sequence ID" value="CAK60041.1"/>
    <property type="molecule type" value="Genomic_DNA"/>
</dbReference>
<dbReference type="InParanoid" id="A0BNC4"/>
<organism evidence="2 3">
    <name type="scientific">Paramecium tetraurelia</name>
    <dbReference type="NCBI Taxonomy" id="5888"/>
    <lineage>
        <taxon>Eukaryota</taxon>
        <taxon>Sar</taxon>
        <taxon>Alveolata</taxon>
        <taxon>Ciliophora</taxon>
        <taxon>Intramacronucleata</taxon>
        <taxon>Oligohymenophorea</taxon>
        <taxon>Peniculida</taxon>
        <taxon>Parameciidae</taxon>
        <taxon>Paramecium</taxon>
    </lineage>
</organism>
<dbReference type="eggNOG" id="ENOG502R2GW">
    <property type="taxonomic scope" value="Eukaryota"/>
</dbReference>
<keyword evidence="3" id="KW-1185">Reference proteome</keyword>
<keyword evidence="1" id="KW-0472">Membrane</keyword>
<dbReference type="HOGENOM" id="CLU_240075_0_0_1"/>
<keyword evidence="1" id="KW-1133">Transmembrane helix</keyword>
<dbReference type="OMA" id="YLYIRVE"/>
<dbReference type="KEGG" id="ptm:GSPATT00030679001"/>
<dbReference type="GeneID" id="5013223"/>